<protein>
    <submittedName>
        <fullName evidence="2">PTS sugar transporter subunit IIC</fullName>
    </submittedName>
</protein>
<evidence type="ECO:0000313" key="4">
    <source>
        <dbReference type="Proteomes" id="UP001196408"/>
    </source>
</evidence>
<dbReference type="Proteomes" id="UP001197492">
    <property type="component" value="Unassembled WGS sequence"/>
</dbReference>
<proteinExistence type="predicted"/>
<keyword evidence="5" id="KW-1185">Reference proteome</keyword>
<evidence type="ECO:0000256" key="1">
    <source>
        <dbReference type="SAM" id="Phobius"/>
    </source>
</evidence>
<keyword evidence="1" id="KW-0472">Membrane</keyword>
<dbReference type="PANTHER" id="PTHR33989">
    <property type="match status" value="1"/>
</dbReference>
<feature type="transmembrane region" description="Helical" evidence="1">
    <location>
        <begin position="44"/>
        <end position="65"/>
    </location>
</feature>
<comment type="caution">
    <text evidence="2">The sequence shown here is derived from an EMBL/GenBank/DDBJ whole genome shotgun (WGS) entry which is preliminary data.</text>
</comment>
<keyword evidence="2" id="KW-0813">Transport</keyword>
<dbReference type="GO" id="GO:1901264">
    <property type="term" value="P:carbohydrate derivative transport"/>
    <property type="evidence" value="ECO:0007669"/>
    <property type="project" value="TreeGrafter"/>
</dbReference>
<dbReference type="EMBL" id="JAHOEL010000010">
    <property type="protein sequence ID" value="MBV3392167.1"/>
    <property type="molecule type" value="Genomic_DNA"/>
</dbReference>
<dbReference type="InterPro" id="IPR051088">
    <property type="entry name" value="PTS_Sugar-EIIC/EIIB"/>
</dbReference>
<dbReference type="EMBL" id="JAHOEF010000059">
    <property type="protein sequence ID" value="MBV3383263.1"/>
    <property type="molecule type" value="Genomic_DNA"/>
</dbReference>
<reference evidence="2 5" key="1">
    <citation type="submission" date="2021-06" db="EMBL/GenBank/DDBJ databases">
        <title>Collection of gut derived symbiotic bacterial strains cultured from healthy donors.</title>
        <authorList>
            <person name="Lin H."/>
            <person name="Littmann E."/>
            <person name="Pamer E.G."/>
        </authorList>
    </citation>
    <scope>NUCLEOTIDE SEQUENCE</scope>
    <source>
        <strain evidence="3 5">MSK.21.70</strain>
        <strain evidence="2">MSK.21.82</strain>
    </source>
</reference>
<evidence type="ECO:0000313" key="5">
    <source>
        <dbReference type="Proteomes" id="UP001197492"/>
    </source>
</evidence>
<evidence type="ECO:0000313" key="2">
    <source>
        <dbReference type="EMBL" id="MBV3383263.1"/>
    </source>
</evidence>
<evidence type="ECO:0000313" key="3">
    <source>
        <dbReference type="EMBL" id="MBV3392167.1"/>
    </source>
</evidence>
<dbReference type="GO" id="GO:0005886">
    <property type="term" value="C:plasma membrane"/>
    <property type="evidence" value="ECO:0007669"/>
    <property type="project" value="TreeGrafter"/>
</dbReference>
<accession>A0AAW4N231</accession>
<name>A0AAW4N231_9FIRM</name>
<keyword evidence="1" id="KW-1133">Transmembrane helix</keyword>
<sequence>VVTLVVGYLLVSSGFCPKIVLEVPWTMPPVILGFLATGGSPMGAISQLIVVAISVVVYVPFLIAYEKFQAKQAAE</sequence>
<dbReference type="PANTHER" id="PTHR33989:SF4">
    <property type="entry name" value="PTS SYSTEM N,N'-DIACETYLCHITOBIOSE-SPECIFIC EIIC COMPONENT"/>
    <property type="match status" value="1"/>
</dbReference>
<organism evidence="2 4">
    <name type="scientific">Catenibacterium mitsuokai</name>
    <dbReference type="NCBI Taxonomy" id="100886"/>
    <lineage>
        <taxon>Bacteria</taxon>
        <taxon>Bacillati</taxon>
        <taxon>Bacillota</taxon>
        <taxon>Erysipelotrichia</taxon>
        <taxon>Erysipelotrichales</taxon>
        <taxon>Coprobacillaceae</taxon>
        <taxon>Catenibacterium</taxon>
    </lineage>
</organism>
<keyword evidence="2" id="KW-0762">Sugar transport</keyword>
<feature type="non-terminal residue" evidence="2">
    <location>
        <position position="1"/>
    </location>
</feature>
<dbReference type="Proteomes" id="UP001196408">
    <property type="component" value="Unassembled WGS sequence"/>
</dbReference>
<gene>
    <name evidence="2" type="ORF">KSV97_08545</name>
    <name evidence="3" type="ORF">KSW06_02660</name>
</gene>
<keyword evidence="1" id="KW-0812">Transmembrane</keyword>
<dbReference type="AlphaFoldDB" id="A0AAW4N231"/>